<dbReference type="RefSeq" id="WP_379517521.1">
    <property type="nucleotide sequence ID" value="NZ_JBHSPA010000033.1"/>
</dbReference>
<dbReference type="PROSITE" id="PS50801">
    <property type="entry name" value="STAS"/>
    <property type="match status" value="1"/>
</dbReference>
<dbReference type="Proteomes" id="UP001596058">
    <property type="component" value="Unassembled WGS sequence"/>
</dbReference>
<dbReference type="InterPro" id="IPR036513">
    <property type="entry name" value="STAS_dom_sf"/>
</dbReference>
<feature type="region of interest" description="Disordered" evidence="1">
    <location>
        <begin position="147"/>
        <end position="167"/>
    </location>
</feature>
<dbReference type="InterPro" id="IPR058548">
    <property type="entry name" value="MlaB-like_STAS"/>
</dbReference>
<dbReference type="Gene3D" id="3.30.750.24">
    <property type="entry name" value="STAS domain"/>
    <property type="match status" value="1"/>
</dbReference>
<accession>A0ABW1CR20</accession>
<gene>
    <name evidence="3" type="ORF">ACFPZ3_29485</name>
</gene>
<dbReference type="InterPro" id="IPR002645">
    <property type="entry name" value="STAS_dom"/>
</dbReference>
<protein>
    <submittedName>
        <fullName evidence="3">STAS domain-containing protein</fullName>
    </submittedName>
</protein>
<dbReference type="Pfam" id="PF13466">
    <property type="entry name" value="STAS_2"/>
    <property type="match status" value="1"/>
</dbReference>
<evidence type="ECO:0000313" key="4">
    <source>
        <dbReference type="Proteomes" id="UP001596058"/>
    </source>
</evidence>
<evidence type="ECO:0000313" key="3">
    <source>
        <dbReference type="EMBL" id="MFC5828017.1"/>
    </source>
</evidence>
<dbReference type="CDD" id="cd07043">
    <property type="entry name" value="STAS_anti-anti-sigma_factors"/>
    <property type="match status" value="1"/>
</dbReference>
<evidence type="ECO:0000259" key="2">
    <source>
        <dbReference type="PROSITE" id="PS50801"/>
    </source>
</evidence>
<evidence type="ECO:0000256" key="1">
    <source>
        <dbReference type="SAM" id="MobiDB-lite"/>
    </source>
</evidence>
<keyword evidence="4" id="KW-1185">Reference proteome</keyword>
<dbReference type="EMBL" id="JBHSPA010000033">
    <property type="protein sequence ID" value="MFC5828017.1"/>
    <property type="molecule type" value="Genomic_DNA"/>
</dbReference>
<reference evidence="4" key="1">
    <citation type="journal article" date="2019" name="Int. J. Syst. Evol. Microbiol.">
        <title>The Global Catalogue of Microorganisms (GCM) 10K type strain sequencing project: providing services to taxonomists for standard genome sequencing and annotation.</title>
        <authorList>
            <consortium name="The Broad Institute Genomics Platform"/>
            <consortium name="The Broad Institute Genome Sequencing Center for Infectious Disease"/>
            <person name="Wu L."/>
            <person name="Ma J."/>
        </authorList>
    </citation>
    <scope>NUCLEOTIDE SEQUENCE [LARGE SCALE GENOMIC DNA]</scope>
    <source>
        <strain evidence="4">CCUG 53903</strain>
    </source>
</reference>
<comment type="caution">
    <text evidence="3">The sequence shown here is derived from an EMBL/GenBank/DDBJ whole genome shotgun (WGS) entry which is preliminary data.</text>
</comment>
<feature type="domain" description="STAS" evidence="2">
    <location>
        <begin position="16"/>
        <end position="117"/>
    </location>
</feature>
<sequence length="300" mass="32535">MMQFSVRLVPVGETTLVLALTGELDLTTRPVLADFLDPIPRSPVTYVVVAAGDLWFCDVNGLHQLVLTHRALQAKGGHLAVAEARPPLQRLLDLMARHDTLPAIAAYTSMAEALAATDVETCQIDGPPVPMPRHLPRLRGLRSVHTAARHPREARPRRKPVDQSSAATITRSRALIVRSQALIVQSRALGEHAAGHRQVSTARLSEAHETVRRLGDTRRRCDDSLTALRATLLNARAAMDARATSLNPLKGLNPSGRVGAPPCHVPPHHGTLRTMTGWGTPVTLLMPRRTNRCRGLASGT</sequence>
<name>A0ABW1CR20_9ACTN</name>
<organism evidence="3 4">
    <name type="scientific">Nonomuraea insulae</name>
    <dbReference type="NCBI Taxonomy" id="1616787"/>
    <lineage>
        <taxon>Bacteria</taxon>
        <taxon>Bacillati</taxon>
        <taxon>Actinomycetota</taxon>
        <taxon>Actinomycetes</taxon>
        <taxon>Streptosporangiales</taxon>
        <taxon>Streptosporangiaceae</taxon>
        <taxon>Nonomuraea</taxon>
    </lineage>
</organism>
<proteinExistence type="predicted"/>
<dbReference type="SUPFAM" id="SSF52091">
    <property type="entry name" value="SpoIIaa-like"/>
    <property type="match status" value="1"/>
</dbReference>